<evidence type="ECO:0000313" key="5">
    <source>
        <dbReference type="Proteomes" id="UP001358586"/>
    </source>
</evidence>
<dbReference type="Gene3D" id="2.30.30.770">
    <property type="match status" value="1"/>
</dbReference>
<dbReference type="Proteomes" id="UP001358586">
    <property type="component" value="Chromosome 4"/>
</dbReference>
<accession>A0ABR0Q7G3</accession>
<dbReference type="SUPFAM" id="SSF50104">
    <property type="entry name" value="Translation proteins SH3-like domain"/>
    <property type="match status" value="1"/>
</dbReference>
<evidence type="ECO:0000313" key="4">
    <source>
        <dbReference type="EMBL" id="KAK5834982.1"/>
    </source>
</evidence>
<protein>
    <recommendedName>
        <fullName evidence="6">60S ribosomal protein L27</fullName>
    </recommendedName>
</protein>
<name>A0ABR0Q7G3_GOSAR</name>
<dbReference type="PANTHER" id="PTHR10497">
    <property type="entry name" value="60S RIBOSOMAL PROTEIN L27"/>
    <property type="match status" value="1"/>
</dbReference>
<sequence length="295" mass="33334">MVKFLKPNKAVVVLQGRYAGRKAVIVKSFDEGTRDRPYGHCLVAGIKKYPSKVIRKDSSKKTAKKSRVKCFLKLVNYQHVMPTRYTLDVDLKDVVTVDSLQSKDKKVSACKATKQKLEERFKTGKNRIDKFSSRDQEADDRCFLHVVMLALSCLEEAMPMVMEMEMAMVMLVFLVPKSVMGEHAHAVKQQHWSLVTAVAVHIQVNTKGIDKFSSRDQEADDRCLLHVVMLPFSCLEEAVPMVMELEMAMVMLVFLVPESVMGEHAHAINQQRWSLVTAVAVHIQVNTKGGEQNSI</sequence>
<evidence type="ECO:0008006" key="6">
    <source>
        <dbReference type="Google" id="ProtNLM"/>
    </source>
</evidence>
<evidence type="ECO:0000256" key="2">
    <source>
        <dbReference type="ARBA" id="ARBA00022980"/>
    </source>
</evidence>
<comment type="caution">
    <text evidence="4">The sequence shown here is derived from an EMBL/GenBank/DDBJ whole genome shotgun (WGS) entry which is preliminary data.</text>
</comment>
<evidence type="ECO:0000256" key="3">
    <source>
        <dbReference type="ARBA" id="ARBA00023274"/>
    </source>
</evidence>
<dbReference type="Pfam" id="PF01777">
    <property type="entry name" value="Ribosomal_L27e"/>
    <property type="match status" value="1"/>
</dbReference>
<dbReference type="InterPro" id="IPR041991">
    <property type="entry name" value="Ribosomal_eL27_KOW"/>
</dbReference>
<keyword evidence="3" id="KW-0687">Ribonucleoprotein</keyword>
<keyword evidence="5" id="KW-1185">Reference proteome</keyword>
<dbReference type="InterPro" id="IPR001141">
    <property type="entry name" value="Ribosomal_eL27"/>
</dbReference>
<dbReference type="CDD" id="cd06090">
    <property type="entry name" value="KOW_RPL27"/>
    <property type="match status" value="1"/>
</dbReference>
<comment type="similarity">
    <text evidence="1">Belongs to the eukaryotic ribosomal protein eL27 family.</text>
</comment>
<organism evidence="4 5">
    <name type="scientific">Gossypium arboreum</name>
    <name type="common">Tree cotton</name>
    <name type="synonym">Gossypium nanking</name>
    <dbReference type="NCBI Taxonomy" id="29729"/>
    <lineage>
        <taxon>Eukaryota</taxon>
        <taxon>Viridiplantae</taxon>
        <taxon>Streptophyta</taxon>
        <taxon>Embryophyta</taxon>
        <taxon>Tracheophyta</taxon>
        <taxon>Spermatophyta</taxon>
        <taxon>Magnoliopsida</taxon>
        <taxon>eudicotyledons</taxon>
        <taxon>Gunneridae</taxon>
        <taxon>Pentapetalae</taxon>
        <taxon>rosids</taxon>
        <taxon>malvids</taxon>
        <taxon>Malvales</taxon>
        <taxon>Malvaceae</taxon>
        <taxon>Malvoideae</taxon>
        <taxon>Gossypium</taxon>
    </lineage>
</organism>
<keyword evidence="2" id="KW-0689">Ribosomal protein</keyword>
<reference evidence="4 5" key="1">
    <citation type="submission" date="2023-03" db="EMBL/GenBank/DDBJ databases">
        <title>WGS of Gossypium arboreum.</title>
        <authorList>
            <person name="Yu D."/>
        </authorList>
    </citation>
    <scope>NUCLEOTIDE SEQUENCE [LARGE SCALE GENOMIC DNA]</scope>
    <source>
        <tissue evidence="4">Leaf</tissue>
    </source>
</reference>
<gene>
    <name evidence="4" type="ORF">PVK06_010664</name>
</gene>
<proteinExistence type="inferred from homology"/>
<evidence type="ECO:0000256" key="1">
    <source>
        <dbReference type="ARBA" id="ARBA00009124"/>
    </source>
</evidence>
<dbReference type="InterPro" id="IPR038655">
    <property type="entry name" value="Ribosomal_eL27_sf"/>
</dbReference>
<dbReference type="EMBL" id="JARKNE010000004">
    <property type="protein sequence ID" value="KAK5834982.1"/>
    <property type="molecule type" value="Genomic_DNA"/>
</dbReference>
<dbReference type="InterPro" id="IPR008991">
    <property type="entry name" value="Translation_prot_SH3-like_sf"/>
</dbReference>